<organism evidence="4 5">
    <name type="scientific">Rhizophagus irregularis (strain DAOM 197198w)</name>
    <name type="common">Glomus intraradices</name>
    <dbReference type="NCBI Taxonomy" id="1432141"/>
    <lineage>
        <taxon>Eukaryota</taxon>
        <taxon>Fungi</taxon>
        <taxon>Fungi incertae sedis</taxon>
        <taxon>Mucoromycota</taxon>
        <taxon>Glomeromycotina</taxon>
        <taxon>Glomeromycetes</taxon>
        <taxon>Glomerales</taxon>
        <taxon>Glomeraceae</taxon>
        <taxon>Rhizophagus</taxon>
    </lineage>
</organism>
<evidence type="ECO:0000313" key="4">
    <source>
        <dbReference type="EMBL" id="EXX75800.1"/>
    </source>
</evidence>
<dbReference type="Gene3D" id="3.40.50.720">
    <property type="entry name" value="NAD(P)-binding Rossmann-like Domain"/>
    <property type="match status" value="1"/>
</dbReference>
<sequence>MQSFKTIAIAGGTGTLGYYVSEAFLSDGSYKVKILRKKPETVNEKANLLVSKGAEIVYVDYNQKDDLVNALKGTDVLVSILSGFDTYNIQSKMLTVAKEVDVKRFIPTEFGGEYKLGDHICTDTKAKFREDLKKSGLEYTFIYNGAFQEFLGWGGFDVKKKEATFFVDENKIISTTSLSDIAKYTVESLKVPEARNGAIRVAGAALTLKEYLQKFEEATGSKWKVIEDKEVRYRYLNKIDPVPSDADDFKVMALNHTSFEKLDNDKFSFTPRPVTETINELISQAQ</sequence>
<accession>A0A015K8D8</accession>
<comment type="caution">
    <text evidence="4">The sequence shown here is derived from an EMBL/GenBank/DDBJ whole genome shotgun (WGS) entry which is preliminary data.</text>
</comment>
<name>A0A015K8D8_RHIIW</name>
<dbReference type="PANTHER" id="PTHR47706:SF11">
    <property type="entry name" value="ISOFLAVONE REDUCTASE FAMILY PROTEIN (AFU_ORTHOLOGUE AFUA_1G12510)"/>
    <property type="match status" value="1"/>
</dbReference>
<dbReference type="EMBL" id="JEMT01012358">
    <property type="protein sequence ID" value="EXX75800.1"/>
    <property type="molecule type" value="Genomic_DNA"/>
</dbReference>
<keyword evidence="2" id="KW-0560">Oxidoreductase</keyword>
<evidence type="ECO:0000259" key="3">
    <source>
        <dbReference type="Pfam" id="PF05368"/>
    </source>
</evidence>
<dbReference type="Proteomes" id="UP000022910">
    <property type="component" value="Unassembled WGS sequence"/>
</dbReference>
<dbReference type="PANTHER" id="PTHR47706">
    <property type="entry name" value="NMRA-LIKE FAMILY PROTEIN"/>
    <property type="match status" value="1"/>
</dbReference>
<dbReference type="Gene3D" id="3.90.25.10">
    <property type="entry name" value="UDP-galactose 4-epimerase, domain 1"/>
    <property type="match status" value="1"/>
</dbReference>
<dbReference type="InterPro" id="IPR036291">
    <property type="entry name" value="NAD(P)-bd_dom_sf"/>
</dbReference>
<evidence type="ECO:0000256" key="1">
    <source>
        <dbReference type="ARBA" id="ARBA00022857"/>
    </source>
</evidence>
<keyword evidence="1" id="KW-0521">NADP</keyword>
<keyword evidence="5" id="KW-1185">Reference proteome</keyword>
<protein>
    <recommendedName>
        <fullName evidence="3">NmrA-like domain-containing protein</fullName>
    </recommendedName>
</protein>
<dbReference type="GO" id="GO:0016491">
    <property type="term" value="F:oxidoreductase activity"/>
    <property type="evidence" value="ECO:0007669"/>
    <property type="project" value="UniProtKB-KW"/>
</dbReference>
<evidence type="ECO:0000256" key="2">
    <source>
        <dbReference type="ARBA" id="ARBA00023002"/>
    </source>
</evidence>
<dbReference type="AlphaFoldDB" id="A0A015K8D8"/>
<proteinExistence type="predicted"/>
<dbReference type="Pfam" id="PF05368">
    <property type="entry name" value="NmrA"/>
    <property type="match status" value="1"/>
</dbReference>
<gene>
    <name evidence="4" type="ORF">RirG_038800</name>
</gene>
<dbReference type="InterPro" id="IPR051609">
    <property type="entry name" value="NmrA/Isoflavone_reductase-like"/>
</dbReference>
<reference evidence="4 5" key="1">
    <citation type="submission" date="2014-02" db="EMBL/GenBank/DDBJ databases">
        <title>Single nucleus genome sequencing reveals high similarity among nuclei of an endomycorrhizal fungus.</title>
        <authorList>
            <person name="Lin K."/>
            <person name="Geurts R."/>
            <person name="Zhang Z."/>
            <person name="Limpens E."/>
            <person name="Saunders D.G."/>
            <person name="Mu D."/>
            <person name="Pang E."/>
            <person name="Cao H."/>
            <person name="Cha H."/>
            <person name="Lin T."/>
            <person name="Zhou Q."/>
            <person name="Shang Y."/>
            <person name="Li Y."/>
            <person name="Ivanov S."/>
            <person name="Sharma T."/>
            <person name="Velzen R.V."/>
            <person name="Ruijter N.D."/>
            <person name="Aanen D.K."/>
            <person name="Win J."/>
            <person name="Kamoun S."/>
            <person name="Bisseling T."/>
            <person name="Huang S."/>
        </authorList>
    </citation>
    <scope>NUCLEOTIDE SEQUENCE [LARGE SCALE GENOMIC DNA]</scope>
    <source>
        <strain evidence="5">DAOM197198w</strain>
    </source>
</reference>
<dbReference type="InterPro" id="IPR008030">
    <property type="entry name" value="NmrA-like"/>
</dbReference>
<dbReference type="SUPFAM" id="SSF51735">
    <property type="entry name" value="NAD(P)-binding Rossmann-fold domains"/>
    <property type="match status" value="1"/>
</dbReference>
<evidence type="ECO:0000313" key="5">
    <source>
        <dbReference type="Proteomes" id="UP000022910"/>
    </source>
</evidence>
<dbReference type="OrthoDB" id="419598at2759"/>
<dbReference type="HOGENOM" id="CLU_044876_9_0_1"/>
<feature type="domain" description="NmrA-like" evidence="3">
    <location>
        <begin position="5"/>
        <end position="224"/>
    </location>
</feature>